<dbReference type="PANTHER" id="PTHR31001:SF56">
    <property type="entry name" value="ZN(2)-C6 FUNGAL-TYPE DOMAIN-CONTAINING PROTEIN"/>
    <property type="match status" value="1"/>
</dbReference>
<keyword evidence="3" id="KW-0175">Coiled coil</keyword>
<dbReference type="CDD" id="cd12148">
    <property type="entry name" value="fungal_TF_MHR"/>
    <property type="match status" value="2"/>
</dbReference>
<accession>A0A409X6H7</accession>
<feature type="compositionally biased region" description="Basic and acidic residues" evidence="4">
    <location>
        <begin position="206"/>
        <end position="220"/>
    </location>
</feature>
<feature type="domain" description="Xylanolytic transcriptional activator regulatory" evidence="5">
    <location>
        <begin position="1233"/>
        <end position="1325"/>
    </location>
</feature>
<feature type="compositionally biased region" description="Polar residues" evidence="4">
    <location>
        <begin position="184"/>
        <end position="203"/>
    </location>
</feature>
<dbReference type="Proteomes" id="UP000283269">
    <property type="component" value="Unassembled WGS sequence"/>
</dbReference>
<dbReference type="EMBL" id="NHYD01002515">
    <property type="protein sequence ID" value="PPQ86331.1"/>
    <property type="molecule type" value="Genomic_DNA"/>
</dbReference>
<dbReference type="Pfam" id="PF04082">
    <property type="entry name" value="Fungal_trans"/>
    <property type="match status" value="2"/>
</dbReference>
<dbReference type="InParanoid" id="A0A409X6H7"/>
<comment type="caution">
    <text evidence="6">The sequence shown here is derived from an EMBL/GenBank/DDBJ whole genome shotgun (WGS) entry which is preliminary data.</text>
</comment>
<evidence type="ECO:0000313" key="6">
    <source>
        <dbReference type="EMBL" id="PPQ86331.1"/>
    </source>
</evidence>
<keyword evidence="2" id="KW-0539">Nucleus</keyword>
<feature type="region of interest" description="Disordered" evidence="4">
    <location>
        <begin position="1053"/>
        <end position="1075"/>
    </location>
</feature>
<keyword evidence="7" id="KW-1185">Reference proteome</keyword>
<feature type="compositionally biased region" description="Polar residues" evidence="4">
    <location>
        <begin position="1024"/>
        <end position="1040"/>
    </location>
</feature>
<feature type="region of interest" description="Disordered" evidence="4">
    <location>
        <begin position="1024"/>
        <end position="1043"/>
    </location>
</feature>
<dbReference type="SMART" id="SM00906">
    <property type="entry name" value="Fungal_trans"/>
    <property type="match status" value="2"/>
</dbReference>
<feature type="compositionally biased region" description="Polar residues" evidence="4">
    <location>
        <begin position="25"/>
        <end position="34"/>
    </location>
</feature>
<feature type="region of interest" description="Disordered" evidence="4">
    <location>
        <begin position="814"/>
        <end position="846"/>
    </location>
</feature>
<dbReference type="InterPro" id="IPR050613">
    <property type="entry name" value="Sec_Metabolite_Reg"/>
</dbReference>
<dbReference type="GO" id="GO:0005634">
    <property type="term" value="C:nucleus"/>
    <property type="evidence" value="ECO:0007669"/>
    <property type="project" value="UniProtKB-SubCell"/>
</dbReference>
<evidence type="ECO:0000259" key="5">
    <source>
        <dbReference type="SMART" id="SM00906"/>
    </source>
</evidence>
<evidence type="ECO:0000313" key="7">
    <source>
        <dbReference type="Proteomes" id="UP000283269"/>
    </source>
</evidence>
<protein>
    <recommendedName>
        <fullName evidence="5">Xylanolytic transcriptional activator regulatory domain-containing protein</fullName>
    </recommendedName>
</protein>
<evidence type="ECO:0000256" key="1">
    <source>
        <dbReference type="ARBA" id="ARBA00004123"/>
    </source>
</evidence>
<feature type="domain" description="Xylanolytic transcriptional activator regulatory" evidence="5">
    <location>
        <begin position="401"/>
        <end position="474"/>
    </location>
</feature>
<dbReference type="PANTHER" id="PTHR31001">
    <property type="entry name" value="UNCHARACTERIZED TRANSCRIPTIONAL REGULATORY PROTEIN"/>
    <property type="match status" value="1"/>
</dbReference>
<sequence>MAPSVATLDFEHSQSPRPLKRARKSSTVAHNPSTEPEEHHFINNVPLDHIFITDGIASKKAGGKKAPLSCCECRRAIVASPVLHARNEDAQKFARTVRYFVVLIHYYDTDCVLGVLVSGKGTRFILANTEQLHSKIQEMSDRIRHLEDGLQALHNERSSDSDQPHPLLQPELLGIKSTMGLYSGTQAHSCSDTPVQGNPNSGKSPRHMEVDRRPVERGSSEDTITAPDHLHAAQTVKEEHSEAYYAAEIARLSHNFPLSDTISPEPNLALREFIRSNLPPREEADHLWEQARQNALWQYNPHPSSTFYPNLAYHCYTSPTESLSPRRLSLLLMILAVGCLVDIPNREPDHPDAEKYHQLARASLCEIPVMEETNVETITALFYEIWYLLVFSDKKKAAGYAWGLMGLTAKLAQSIGLHRGGGKSKVIPEEVEIRRSLFWELLYLDARLSLSLGRPPSLTFSHTDCPPPSYTPDDDCSPTESLHYYQQWKHSCFSSHAYPKLNIPPPVLLQLHRQFFTRALSGPEVAFNRRHQYAPSVVAVFLSASRMIANVHDLYTREPLLTARILGYWSNAFSAAVALCLLVSRAPFTCLSPAALQELERARILFRAAKDICPRALQVLPMLERMIDKARYIFDQWSTGQEVPTIVLRHITDDNAEHMDSPNGMQSHNGTIELTHVNQYARPNQYAPAVSQPQSDSFVKSHQSLSQCIVEVHQRAKALFPLRKPCQCSVNTESCPPSHSWSPVPNIGSQTSPVLPPDTVPFPTNIPRLSPAPGSFSASFAAKMDMNTQGYSAQRQGNSRQLVYYPNQNTGEGLYSSTVLPTGDARPPKRPRNASFSAELQQTDSTPVVYAEEQSINMEMTGDHTAAVRTDDTPPRGPASARIRTEEKNNRTLSCKECRRQLRVRYCLIATYLDTEGLLGGSVTVCFHASLASSEVVGPCVPTAPLPPDEEAGIFETSKKSISTDSLFRFILAGAEQLHEKIIELSDRIKQLEDALEVERSLTSSQSHPLLSLDLLKIKTSQEIYSPSNAQPGSSVTDTSNARDEHLRRSIGAMTLHSQPPYAEGSRPSHLEGFSGSDQANVAPDILQLSTTFPFPWAVDISIRKRIRDALPPRAEALRLCEEARNNALWQFTIDSSETFLPNLLRYCYETSIEALSPRRLALLLMHLSIGSLVDLNSPLGSLNGEAYHHLARASVCEIPLMEEPDFDVLHALFFMIWYHLIFSDNKKAIGYAWNLMGFVAKLAQGVCPFHGFHCFFRLPLLMVNLNVDREAPRLKVLPEEHEKRRAVFWELINMDCRMSLSLGRPPSISLTHVDIKPPTCVGPGLYVPREEIVYHEWKNSFFIQCLSPMLEAMVAVDRPKYARIIDLDKSVRDFGVPPLLDEHKPHDVNPRFLVMQRGLVSISREIALLQLHRRYFTEAMNRPETFDLGHPYAPSVIATYLGASNLISAVETLFEQEAQLSARFLHFWFNSFSAVVTLSLLISRAPSTPWASYALQDLEKGCRLFRLAAKILPFSGKALPVMQKLLEKSQRVLLQRRGIDSSQSLVMYPQPQPKLPPSFDNVHSLLSQHAERIEARSIVQHPTYSCSPSELQTSSSNAIQDSWPSDIYQFSSLGLNVEERYSFASTQPTPFIPSSPRVAENEKFNFDHGALSAGLVEETSYMAWF</sequence>
<feature type="region of interest" description="Disordered" evidence="4">
    <location>
        <begin position="184"/>
        <end position="223"/>
    </location>
</feature>
<feature type="region of interest" description="Disordered" evidence="4">
    <location>
        <begin position="1"/>
        <end position="39"/>
    </location>
</feature>
<dbReference type="GO" id="GO:0003677">
    <property type="term" value="F:DNA binding"/>
    <property type="evidence" value="ECO:0007669"/>
    <property type="project" value="InterPro"/>
</dbReference>
<evidence type="ECO:0000256" key="2">
    <source>
        <dbReference type="ARBA" id="ARBA00023242"/>
    </source>
</evidence>
<dbReference type="GO" id="GO:0006351">
    <property type="term" value="P:DNA-templated transcription"/>
    <property type="evidence" value="ECO:0007669"/>
    <property type="project" value="InterPro"/>
</dbReference>
<name>A0A409X6H7_PSICY</name>
<feature type="coiled-coil region" evidence="3">
    <location>
        <begin position="975"/>
        <end position="1002"/>
    </location>
</feature>
<dbReference type="GO" id="GO:0008270">
    <property type="term" value="F:zinc ion binding"/>
    <property type="evidence" value="ECO:0007669"/>
    <property type="project" value="InterPro"/>
</dbReference>
<feature type="compositionally biased region" description="Polar residues" evidence="4">
    <location>
        <begin position="834"/>
        <end position="846"/>
    </location>
</feature>
<dbReference type="STRING" id="93625.A0A409X6H7"/>
<dbReference type="InterPro" id="IPR007219">
    <property type="entry name" value="XnlR_reg_dom"/>
</dbReference>
<reference evidence="6 7" key="1">
    <citation type="journal article" date="2018" name="Evol. Lett.">
        <title>Horizontal gene cluster transfer increased hallucinogenic mushroom diversity.</title>
        <authorList>
            <person name="Reynolds H.T."/>
            <person name="Vijayakumar V."/>
            <person name="Gluck-Thaler E."/>
            <person name="Korotkin H.B."/>
            <person name="Matheny P.B."/>
            <person name="Slot J.C."/>
        </authorList>
    </citation>
    <scope>NUCLEOTIDE SEQUENCE [LARGE SCALE GENOMIC DNA]</scope>
    <source>
        <strain evidence="6 7">2631</strain>
    </source>
</reference>
<evidence type="ECO:0000256" key="3">
    <source>
        <dbReference type="SAM" id="Coils"/>
    </source>
</evidence>
<evidence type="ECO:0000256" key="4">
    <source>
        <dbReference type="SAM" id="MobiDB-lite"/>
    </source>
</evidence>
<proteinExistence type="predicted"/>
<dbReference type="OrthoDB" id="424974at2759"/>
<gene>
    <name evidence="6" type="ORF">CVT25_005632</name>
</gene>
<comment type="subcellular location">
    <subcellularLocation>
        <location evidence="1">Nucleus</location>
    </subcellularLocation>
</comment>
<organism evidence="6 7">
    <name type="scientific">Psilocybe cyanescens</name>
    <dbReference type="NCBI Taxonomy" id="93625"/>
    <lineage>
        <taxon>Eukaryota</taxon>
        <taxon>Fungi</taxon>
        <taxon>Dikarya</taxon>
        <taxon>Basidiomycota</taxon>
        <taxon>Agaricomycotina</taxon>
        <taxon>Agaricomycetes</taxon>
        <taxon>Agaricomycetidae</taxon>
        <taxon>Agaricales</taxon>
        <taxon>Agaricineae</taxon>
        <taxon>Strophariaceae</taxon>
        <taxon>Psilocybe</taxon>
    </lineage>
</organism>